<dbReference type="Proteomes" id="UP000661025">
    <property type="component" value="Unassembled WGS sequence"/>
</dbReference>
<sequence length="349" mass="37405">MPPDPQARFGRDGVLPDRAERELARLLVAAEPTAPRPRTGPSRRRVLLAGGVVATVTAVAASGELGRLTGAEGPSARAMTTPPVLDLRRIAGRSPRDVLSRLAQEVGGLAPDTVHGPYLYIKSWGWVLNSAGDVPGGVANAAVPTVTEQWINTSDGAGRERREYGKPYFPDPDQERDAREAGLIEGKGVKDTTYRPGHFAQDSAWAKLLPFSTDPDRLFAQMKEVNWEGGRLIWGVSAMLDAAQRASGGIIEPLLRAAALRVLANQPDVTVATTTTWHGRQVLAVTQEDRYKAATFRDSLLLDPATGYPLGGEEAMLGDPLKLDIAVPGTLSVQEILSRGTVRDSRRGG</sequence>
<dbReference type="NCBIfam" id="NF038083">
    <property type="entry name" value="CU044_5270_fam"/>
    <property type="match status" value="1"/>
</dbReference>
<dbReference type="GeneID" id="79928095"/>
<dbReference type="AlphaFoldDB" id="A0A927L1E6"/>
<evidence type="ECO:0000256" key="1">
    <source>
        <dbReference type="SAM" id="MobiDB-lite"/>
    </source>
</evidence>
<name>A0A927L1E6_9ACTN</name>
<comment type="caution">
    <text evidence="2">The sequence shown here is derived from an EMBL/GenBank/DDBJ whole genome shotgun (WGS) entry which is preliminary data.</text>
</comment>
<feature type="region of interest" description="Disordered" evidence="1">
    <location>
        <begin position="155"/>
        <end position="175"/>
    </location>
</feature>
<proteinExistence type="predicted"/>
<accession>A0A927L1E6</accession>
<dbReference type="EMBL" id="JACYXT010000004">
    <property type="protein sequence ID" value="MBD9724186.1"/>
    <property type="molecule type" value="Genomic_DNA"/>
</dbReference>
<dbReference type="RefSeq" id="WP_192360995.1">
    <property type="nucleotide sequence ID" value="NZ_CP119182.1"/>
</dbReference>
<protein>
    <submittedName>
        <fullName evidence="2">CU044_5270 family protein</fullName>
    </submittedName>
</protein>
<organism evidence="2 3">
    <name type="scientific">Streptomyces caniscabiei</name>
    <dbReference type="NCBI Taxonomy" id="2746961"/>
    <lineage>
        <taxon>Bacteria</taxon>
        <taxon>Bacillati</taxon>
        <taxon>Actinomycetota</taxon>
        <taxon>Actinomycetes</taxon>
        <taxon>Kitasatosporales</taxon>
        <taxon>Streptomycetaceae</taxon>
        <taxon>Streptomyces</taxon>
    </lineage>
</organism>
<dbReference type="InterPro" id="IPR047789">
    <property type="entry name" value="CU044_5270-like"/>
</dbReference>
<reference evidence="2" key="1">
    <citation type="submission" date="2020-09" db="EMBL/GenBank/DDBJ databases">
        <title>Streptomyces canutascabiei sp. nov., which causes potato common scab and is distributed across the world.</title>
        <authorList>
            <person name="Nguyen H.P."/>
            <person name="Weisberg A.J."/>
            <person name="Chang J.H."/>
            <person name="Clarke C.R."/>
        </authorList>
    </citation>
    <scope>NUCLEOTIDE SEQUENCE</scope>
    <source>
        <strain evidence="2">ID-01-6.2a</strain>
    </source>
</reference>
<evidence type="ECO:0000313" key="2">
    <source>
        <dbReference type="EMBL" id="MBD9724186.1"/>
    </source>
</evidence>
<evidence type="ECO:0000313" key="3">
    <source>
        <dbReference type="Proteomes" id="UP000661025"/>
    </source>
</evidence>
<gene>
    <name evidence="2" type="ORF">IHE70_13305</name>
</gene>